<dbReference type="Pfam" id="PF22602">
    <property type="entry name" value="NXF_NTF2"/>
    <property type="match status" value="1"/>
</dbReference>
<keyword evidence="6" id="KW-0509">mRNA transport</keyword>
<feature type="domain" description="NTF2" evidence="9">
    <location>
        <begin position="453"/>
        <end position="607"/>
    </location>
</feature>
<dbReference type="PANTHER" id="PTHR10662:SF22">
    <property type="entry name" value="NUCLEAR RNA EXPORT FACTOR 1"/>
    <property type="match status" value="1"/>
</dbReference>
<dbReference type="InterPro" id="IPR009060">
    <property type="entry name" value="UBA-like_sf"/>
</dbReference>
<dbReference type="InterPro" id="IPR001611">
    <property type="entry name" value="Leu-rich_rpt"/>
</dbReference>
<evidence type="ECO:0000256" key="1">
    <source>
        <dbReference type="ARBA" id="ARBA00004642"/>
    </source>
</evidence>
<dbReference type="InterPro" id="IPR005637">
    <property type="entry name" value="TAP_C_dom"/>
</dbReference>
<dbReference type="GO" id="GO:0005737">
    <property type="term" value="C:cytoplasm"/>
    <property type="evidence" value="ECO:0007669"/>
    <property type="project" value="InterPro"/>
</dbReference>
<dbReference type="InterPro" id="IPR012677">
    <property type="entry name" value="Nucleotide-bd_a/b_plait_sf"/>
</dbReference>
<evidence type="ECO:0000256" key="4">
    <source>
        <dbReference type="ARBA" id="ARBA00022614"/>
    </source>
</evidence>
<dbReference type="Gene3D" id="3.10.450.50">
    <property type="match status" value="1"/>
</dbReference>
<sequence>MTDEKTFVPVYHNGNMRNKKYKTRDIGGYDDHPHYSTQFPYKTNNFRGKWNNNNKNPLVRNQLYSDSSCRNGSSNISNQRARSYGSPAPDKLKNTSQTSKKTDESCISVRRFKPKRNRNYSVPDSNNLNDVPQTLQKRAYQTNISNRRNWDYGGPAPDNLKNTSQTLSKSFTGWYNVHVFNVEDCAIILRRIQTFIAPVIFLPYNELYSNYKYQFLVDDFTIAKTLYEANLKIKLTDMSNQEINIKVTPYNPSMKVISWTPVSNEIKEKMKEVMVTRYNTNVKSLDLSKLYACPLFIQNQLFVPLNQPAVLLVALNIAAKITKHDLYSLNLENNHIYLGEGLVWIRRLFPKLKTLELADNRFSNLRELESLSGFTIEVLDLSRNPANIAMDKAQYTKNLQKIFPSLKILDNLELPFRYDSICNTRLKMPIYLGNSYPIPKNHKLGQSNHIEILVKSFVTNFFKQYDNDISKHTVADIYHENATISLSSSYLSDHHGKDSLDHYLPYSRNYLQSDQNIYGLSGLLHTGKDNILNFLEKLPKTKHDLGSFIIDVPLANASMIQIIVNGVFMELSKDTVNDNSYFRLFNRSFIIVPNEHKFYIMNDMLFISVITDELHKESSKRFAFKPDNDLSFINNDFYDIDKNNSHESILKRDEHDDKMPDSEPLLSNKQSENTSNLSLTSMILPQSNSTSYQVAFQEQQTAAAQTHDYVNKLNMVKNFSNKSGMNHKWSQKCLEENDWDYNKAILSYSTLKSSIPSVAFIK</sequence>
<dbReference type="PROSITE" id="PS51450">
    <property type="entry name" value="LRR"/>
    <property type="match status" value="1"/>
</dbReference>
<evidence type="ECO:0000259" key="10">
    <source>
        <dbReference type="PROSITE" id="PS51281"/>
    </source>
</evidence>
<evidence type="ECO:0000256" key="2">
    <source>
        <dbReference type="ARBA" id="ARBA00009285"/>
    </source>
</evidence>
<evidence type="ECO:0000256" key="6">
    <source>
        <dbReference type="ARBA" id="ARBA00022816"/>
    </source>
</evidence>
<dbReference type="InterPro" id="IPR018222">
    <property type="entry name" value="Nuclear_transport_factor_2_euk"/>
</dbReference>
<dbReference type="GO" id="GO:0005654">
    <property type="term" value="C:nucleoplasm"/>
    <property type="evidence" value="ECO:0007669"/>
    <property type="project" value="UniProtKB-SubCell"/>
</dbReference>
<dbReference type="EMBL" id="CABPRJ010001437">
    <property type="protein sequence ID" value="VVC36819.1"/>
    <property type="molecule type" value="Genomic_DNA"/>
</dbReference>
<feature type="compositionally biased region" description="Polar residues" evidence="8">
    <location>
        <begin position="665"/>
        <end position="674"/>
    </location>
</feature>
<dbReference type="AlphaFoldDB" id="A0A5E4N5I7"/>
<evidence type="ECO:0000256" key="7">
    <source>
        <dbReference type="ARBA" id="ARBA00023242"/>
    </source>
</evidence>
<evidence type="ECO:0000256" key="8">
    <source>
        <dbReference type="SAM" id="MobiDB-lite"/>
    </source>
</evidence>
<dbReference type="SUPFAM" id="SSF54427">
    <property type="entry name" value="NTF2-like"/>
    <property type="match status" value="1"/>
</dbReference>
<dbReference type="Gene3D" id="1.10.8.10">
    <property type="entry name" value="DNA helicase RuvA subunit, C-terminal domain"/>
    <property type="match status" value="1"/>
</dbReference>
<evidence type="ECO:0000256" key="5">
    <source>
        <dbReference type="ARBA" id="ARBA00022737"/>
    </source>
</evidence>
<name>A0A5E4N5I7_9HEMI</name>
<gene>
    <name evidence="11" type="ORF">CINCED_3A024569</name>
</gene>
<dbReference type="Pfam" id="PF03943">
    <property type="entry name" value="TAP_C"/>
    <property type="match status" value="1"/>
</dbReference>
<protein>
    <submittedName>
        <fullName evidence="11">Nuclear transport factor 2,TAP C-terminal (TAP-C) domain,Nuclear transport factor 2, eukaryote,UBA</fullName>
    </submittedName>
</protein>
<keyword evidence="3" id="KW-0813">Transport</keyword>
<dbReference type="SUPFAM" id="SSF52058">
    <property type="entry name" value="L domain-like"/>
    <property type="match status" value="1"/>
</dbReference>
<dbReference type="Gene3D" id="3.30.70.330">
    <property type="match status" value="1"/>
</dbReference>
<proteinExistence type="inferred from homology"/>
<dbReference type="CDD" id="cd14342">
    <property type="entry name" value="UBA_TAP-C"/>
    <property type="match status" value="1"/>
</dbReference>
<evidence type="ECO:0000313" key="12">
    <source>
        <dbReference type="Proteomes" id="UP000325440"/>
    </source>
</evidence>
<feature type="domain" description="TAP-C" evidence="10">
    <location>
        <begin position="710"/>
        <end position="762"/>
    </location>
</feature>
<reference evidence="11 12" key="1">
    <citation type="submission" date="2019-08" db="EMBL/GenBank/DDBJ databases">
        <authorList>
            <person name="Alioto T."/>
            <person name="Alioto T."/>
            <person name="Gomez Garrido J."/>
        </authorList>
    </citation>
    <scope>NUCLEOTIDE SEQUENCE [LARGE SCALE GENOMIC DNA]</scope>
</reference>
<dbReference type="PANTHER" id="PTHR10662">
    <property type="entry name" value="NUCLEAR RNA EXPORT FACTOR"/>
    <property type="match status" value="1"/>
</dbReference>
<dbReference type="PROSITE" id="PS51281">
    <property type="entry name" value="TAP_C"/>
    <property type="match status" value="1"/>
</dbReference>
<keyword evidence="7" id="KW-0539">Nucleus</keyword>
<dbReference type="OrthoDB" id="25872at2759"/>
<dbReference type="PROSITE" id="PS50177">
    <property type="entry name" value="NTF2_DOMAIN"/>
    <property type="match status" value="1"/>
</dbReference>
<comment type="subcellular location">
    <subcellularLocation>
        <location evidence="1">Nucleus</location>
        <location evidence="1">Nucleoplasm</location>
    </subcellularLocation>
</comment>
<dbReference type="InterPro" id="IPR032675">
    <property type="entry name" value="LRR_dom_sf"/>
</dbReference>
<dbReference type="Proteomes" id="UP000325440">
    <property type="component" value="Unassembled WGS sequence"/>
</dbReference>
<dbReference type="InterPro" id="IPR002075">
    <property type="entry name" value="NTF2_dom"/>
</dbReference>
<dbReference type="Pfam" id="PF24048">
    <property type="entry name" value="LRR_NXF1-5"/>
    <property type="match status" value="1"/>
</dbReference>
<evidence type="ECO:0000256" key="3">
    <source>
        <dbReference type="ARBA" id="ARBA00022448"/>
    </source>
</evidence>
<dbReference type="InterPro" id="IPR015245">
    <property type="entry name" value="Tap_RNA-bd"/>
</dbReference>
<dbReference type="InterPro" id="IPR057125">
    <property type="entry name" value="NXF1/2/3/5-like_LRR"/>
</dbReference>
<dbReference type="SUPFAM" id="SSF46934">
    <property type="entry name" value="UBA-like"/>
    <property type="match status" value="1"/>
</dbReference>
<dbReference type="GO" id="GO:0016973">
    <property type="term" value="P:poly(A)+ mRNA export from nucleus"/>
    <property type="evidence" value="ECO:0007669"/>
    <property type="project" value="TreeGrafter"/>
</dbReference>
<dbReference type="Gene3D" id="3.80.10.10">
    <property type="entry name" value="Ribonuclease Inhibitor"/>
    <property type="match status" value="1"/>
</dbReference>
<feature type="compositionally biased region" description="Polar residues" evidence="8">
    <location>
        <begin position="64"/>
        <end position="81"/>
    </location>
</feature>
<dbReference type="SUPFAM" id="SSF54928">
    <property type="entry name" value="RNA-binding domain, RBD"/>
    <property type="match status" value="1"/>
</dbReference>
<dbReference type="SMART" id="SM00804">
    <property type="entry name" value="TAP_C"/>
    <property type="match status" value="1"/>
</dbReference>
<dbReference type="FunFam" id="1.10.8.10:FF:000018">
    <property type="entry name" value="Nuclear RNA export factor 1"/>
    <property type="match status" value="1"/>
</dbReference>
<feature type="region of interest" description="Disordered" evidence="8">
    <location>
        <begin position="651"/>
        <end position="674"/>
    </location>
</feature>
<accession>A0A5E4N5I7</accession>
<keyword evidence="12" id="KW-1185">Reference proteome</keyword>
<dbReference type="InterPro" id="IPR030217">
    <property type="entry name" value="NXF_fam"/>
</dbReference>
<comment type="similarity">
    <text evidence="2">Belongs to the NXF family.</text>
</comment>
<feature type="compositionally biased region" description="Basic and acidic residues" evidence="8">
    <location>
        <begin position="651"/>
        <end position="661"/>
    </location>
</feature>
<evidence type="ECO:0000259" key="9">
    <source>
        <dbReference type="PROSITE" id="PS50177"/>
    </source>
</evidence>
<dbReference type="InterPro" id="IPR032710">
    <property type="entry name" value="NTF2-like_dom_sf"/>
</dbReference>
<dbReference type="InterPro" id="IPR035979">
    <property type="entry name" value="RBD_domain_sf"/>
</dbReference>
<dbReference type="Pfam" id="PF09162">
    <property type="entry name" value="Tap-RNA_bind"/>
    <property type="match status" value="1"/>
</dbReference>
<keyword evidence="5" id="KW-0677">Repeat</keyword>
<feature type="region of interest" description="Disordered" evidence="8">
    <location>
        <begin position="64"/>
        <end position="110"/>
    </location>
</feature>
<dbReference type="GO" id="GO:0003723">
    <property type="term" value="F:RNA binding"/>
    <property type="evidence" value="ECO:0007669"/>
    <property type="project" value="InterPro"/>
</dbReference>
<organism evidence="11 12">
    <name type="scientific">Cinara cedri</name>
    <dbReference type="NCBI Taxonomy" id="506608"/>
    <lineage>
        <taxon>Eukaryota</taxon>
        <taxon>Metazoa</taxon>
        <taxon>Ecdysozoa</taxon>
        <taxon>Arthropoda</taxon>
        <taxon>Hexapoda</taxon>
        <taxon>Insecta</taxon>
        <taxon>Pterygota</taxon>
        <taxon>Neoptera</taxon>
        <taxon>Paraneoptera</taxon>
        <taxon>Hemiptera</taxon>
        <taxon>Sternorrhyncha</taxon>
        <taxon>Aphidomorpha</taxon>
        <taxon>Aphidoidea</taxon>
        <taxon>Aphididae</taxon>
        <taxon>Lachninae</taxon>
        <taxon>Cinara</taxon>
    </lineage>
</organism>
<keyword evidence="4" id="KW-0433">Leucine-rich repeat</keyword>
<evidence type="ECO:0000313" key="11">
    <source>
        <dbReference type="EMBL" id="VVC36819.1"/>
    </source>
</evidence>